<reference evidence="1 2" key="1">
    <citation type="submission" date="2020-02" db="EMBL/GenBank/DDBJ databases">
        <title>Acidophilic actinobacteria isolated from forest soil.</title>
        <authorList>
            <person name="Golinska P."/>
        </authorList>
    </citation>
    <scope>NUCLEOTIDE SEQUENCE [LARGE SCALE GENOMIC DNA]</scope>
    <source>
        <strain evidence="1 2">NL8</strain>
    </source>
</reference>
<organism evidence="1 2">
    <name type="scientific">Catenulispora pinistramenti</name>
    <dbReference type="NCBI Taxonomy" id="2705254"/>
    <lineage>
        <taxon>Bacteria</taxon>
        <taxon>Bacillati</taxon>
        <taxon>Actinomycetota</taxon>
        <taxon>Actinomycetes</taxon>
        <taxon>Catenulisporales</taxon>
        <taxon>Catenulisporaceae</taxon>
        <taxon>Catenulispora</taxon>
    </lineage>
</organism>
<proteinExistence type="predicted"/>
<sequence length="848" mass="88439">MPANPNWPRLQALWSPNGHIGYGPSAASYDLLPWLDVTSRLIGSWTIARGRQYELDQFTAGTWSGVLDNRDGLFDPGNTGSAVAGQVVPYQPFRIGAQWPPSANLLTIDQATGGEGTPLAVGTAGTAFGVIGIYGQEMVSASASAWQGTQVWQAQVPAAATAGSSVAKIGPLPIAVGAGLPYAFSVRACSVTVGANPVVAPYIRWQDAAGNLISTVTGSTVRLTGSAAAGWTFAGVAATAPSGAAGAFVGLVLEAGPTTAWTFQMDGAQFEQNGGTTAFQLPGTWFDLFTGGIERYPQTWRQQGTLGQVQAIAVDALALLSQSKLTDPFTAAAFRTPGAPLPTFAYMLDDQAGGVFLDATGQRDPAQVAVGIDGGGAVTAGVTRSAAVPAGNFACPVGTTVVNIASTAPTGVGDYDLPRNMSYIQLPPSRAGVYGPGSQGFTRMIAFRVLAAPKVQSAIWLASWKGPQTTAVGLWVNPDLSVSAVYQGPYNQGSAGIRSIGQAGIGNWHLAYIALTADGTQCSGGFDNTGFATAVTPAFIPPAGGYGQDLIGAANYNGLEYNFSGDVALAIEWAGVIDTGQFEAIYDAWRTGWAGDPAYVRFGKILSAAAWMGPARFDGDTASLMAATDLVDTDAASALQAVTDTEGGIMYCDAAGTVVLEPRSHRWNPPPSPVVFGENTAAGEWPYEDQPGFDYDPTLVTNLAEITQASTNIIFTGQDFASQMANGVRDRQVTSQSSNPQECQDQANFLVNRYKTSHTRVSALTVNPSALPAMWPAVLGLDLGSRAKVIRRPPAPAAPVTVDGFVENIAWSVDITGEAKLTLQISPADPNPYGQFDYSTFDHFVFGY</sequence>
<evidence type="ECO:0000313" key="2">
    <source>
        <dbReference type="Proteomes" id="UP000730482"/>
    </source>
</evidence>
<evidence type="ECO:0000313" key="1">
    <source>
        <dbReference type="EMBL" id="MBS2546179.1"/>
    </source>
</evidence>
<keyword evidence="2" id="KW-1185">Reference proteome</keyword>
<protein>
    <submittedName>
        <fullName evidence="1">Uncharacterized protein</fullName>
    </submittedName>
</protein>
<dbReference type="Proteomes" id="UP000730482">
    <property type="component" value="Unassembled WGS sequence"/>
</dbReference>
<comment type="caution">
    <text evidence="1">The sequence shown here is derived from an EMBL/GenBank/DDBJ whole genome shotgun (WGS) entry which is preliminary data.</text>
</comment>
<gene>
    <name evidence="1" type="ORF">KGQ19_04790</name>
</gene>
<dbReference type="RefSeq" id="WP_212007830.1">
    <property type="nucleotide sequence ID" value="NZ_JAAFYZ010000010.1"/>
</dbReference>
<name>A0ABS5KIN2_9ACTN</name>
<accession>A0ABS5KIN2</accession>
<dbReference type="EMBL" id="JAAFYZ010000010">
    <property type="protein sequence ID" value="MBS2546179.1"/>
    <property type="molecule type" value="Genomic_DNA"/>
</dbReference>